<feature type="transmembrane region" description="Helical" evidence="6">
    <location>
        <begin position="230"/>
        <end position="252"/>
    </location>
</feature>
<dbReference type="Pfam" id="PF02104">
    <property type="entry name" value="SURF1"/>
    <property type="match status" value="1"/>
</dbReference>
<comment type="similarity">
    <text evidence="2 6">Belongs to the SURF1 family.</text>
</comment>
<dbReference type="PANTHER" id="PTHR23427:SF2">
    <property type="entry name" value="SURFEIT LOCUS PROTEIN 1"/>
    <property type="match status" value="1"/>
</dbReference>
<sequence length="255" mass="28944">MSREPHVSSEKFEWQPNVSLLVLATLFFPLLILLGFWQLERADEKQRILDEFNTNQQAPPVGLAELKRDENYQYRAAWVRGTLDGNRRILLDNRVKNGRPGYEILEALSVKGLKVDGRSQAILVNRGWVPASMDRNELPVVETVEGEVQLRGVLYRNLSGGYRLDDGIKTVSQWPSRVGWVSAERAEELYGNDFFDYQLRLDSDSIGALNTGWVTVSVQPAKHTGYAVQWFVMAAVLLLMTLIANSNFGSFVKRK</sequence>
<comment type="subcellular location">
    <subcellularLocation>
        <location evidence="6">Cell membrane</location>
        <topology evidence="6">Multi-pass membrane protein</topology>
    </subcellularLocation>
    <subcellularLocation>
        <location evidence="1">Membrane</location>
    </subcellularLocation>
</comment>
<dbReference type="PANTHER" id="PTHR23427">
    <property type="entry name" value="SURFEIT LOCUS PROTEIN"/>
    <property type="match status" value="1"/>
</dbReference>
<protein>
    <recommendedName>
        <fullName evidence="6">SURF1-like protein</fullName>
    </recommendedName>
</protein>
<dbReference type="GO" id="GO:0005886">
    <property type="term" value="C:plasma membrane"/>
    <property type="evidence" value="ECO:0007669"/>
    <property type="project" value="UniProtKB-SubCell"/>
</dbReference>
<organism evidence="7 8">
    <name type="scientific">SAR92 clade bacterium</name>
    <dbReference type="NCBI Taxonomy" id="2315479"/>
    <lineage>
        <taxon>Bacteria</taxon>
        <taxon>Pseudomonadati</taxon>
        <taxon>Pseudomonadota</taxon>
        <taxon>Gammaproteobacteria</taxon>
        <taxon>Cellvibrionales</taxon>
        <taxon>Porticoccaceae</taxon>
        <taxon>SAR92 clade</taxon>
    </lineage>
</organism>
<accession>A0A520MER6</accession>
<dbReference type="EMBL" id="SHBP01000009">
    <property type="protein sequence ID" value="RZO19690.1"/>
    <property type="molecule type" value="Genomic_DNA"/>
</dbReference>
<reference evidence="7 8" key="1">
    <citation type="submission" date="2019-02" db="EMBL/GenBank/DDBJ databases">
        <title>Prokaryotic population dynamics and viral predation in marine succession experiment using metagenomics: the confinement effect.</title>
        <authorList>
            <person name="Haro-Moreno J.M."/>
            <person name="Rodriguez-Valera F."/>
            <person name="Lopez-Perez M."/>
        </authorList>
    </citation>
    <scope>NUCLEOTIDE SEQUENCE [LARGE SCALE GENOMIC DNA]</scope>
    <source>
        <strain evidence="7">MED-G170</strain>
    </source>
</reference>
<dbReference type="InterPro" id="IPR002994">
    <property type="entry name" value="Surf1/Shy1"/>
</dbReference>
<dbReference type="AlphaFoldDB" id="A0A520MER6"/>
<evidence type="ECO:0000256" key="5">
    <source>
        <dbReference type="ARBA" id="ARBA00023136"/>
    </source>
</evidence>
<proteinExistence type="inferred from homology"/>
<evidence type="ECO:0000313" key="7">
    <source>
        <dbReference type="EMBL" id="RZO19690.1"/>
    </source>
</evidence>
<evidence type="ECO:0000256" key="6">
    <source>
        <dbReference type="RuleBase" id="RU363076"/>
    </source>
</evidence>
<keyword evidence="6" id="KW-1003">Cell membrane</keyword>
<evidence type="ECO:0000256" key="2">
    <source>
        <dbReference type="ARBA" id="ARBA00007165"/>
    </source>
</evidence>
<gene>
    <name evidence="7" type="ORF">EVB03_07230</name>
</gene>
<name>A0A520MER6_9GAMM</name>
<keyword evidence="5 6" id="KW-0472">Membrane</keyword>
<dbReference type="InterPro" id="IPR045214">
    <property type="entry name" value="Surf1/Surf4"/>
</dbReference>
<dbReference type="Proteomes" id="UP000315889">
    <property type="component" value="Unassembled WGS sequence"/>
</dbReference>
<evidence type="ECO:0000256" key="4">
    <source>
        <dbReference type="ARBA" id="ARBA00022989"/>
    </source>
</evidence>
<dbReference type="PROSITE" id="PS50895">
    <property type="entry name" value="SURF1"/>
    <property type="match status" value="1"/>
</dbReference>
<keyword evidence="3 6" id="KW-0812">Transmembrane</keyword>
<feature type="transmembrane region" description="Helical" evidence="6">
    <location>
        <begin position="20"/>
        <end position="39"/>
    </location>
</feature>
<evidence type="ECO:0000256" key="1">
    <source>
        <dbReference type="ARBA" id="ARBA00004370"/>
    </source>
</evidence>
<evidence type="ECO:0000256" key="3">
    <source>
        <dbReference type="ARBA" id="ARBA00022692"/>
    </source>
</evidence>
<evidence type="ECO:0000313" key="8">
    <source>
        <dbReference type="Proteomes" id="UP000315889"/>
    </source>
</evidence>
<comment type="caution">
    <text evidence="7">The sequence shown here is derived from an EMBL/GenBank/DDBJ whole genome shotgun (WGS) entry which is preliminary data.</text>
</comment>
<dbReference type="CDD" id="cd06662">
    <property type="entry name" value="SURF1"/>
    <property type="match status" value="1"/>
</dbReference>
<keyword evidence="4 6" id="KW-1133">Transmembrane helix</keyword>